<dbReference type="EMBL" id="IACJ01115029">
    <property type="protein sequence ID" value="LAA56429.1"/>
    <property type="molecule type" value="Transcribed_RNA"/>
</dbReference>
<accession>A0A2D4G9L9</accession>
<reference evidence="1" key="1">
    <citation type="submission" date="2017-07" db="EMBL/GenBank/DDBJ databases">
        <authorList>
            <person name="Mikheyev A."/>
            <person name="Grau M."/>
        </authorList>
    </citation>
    <scope>NUCLEOTIDE SEQUENCE</scope>
    <source>
        <tissue evidence="1">Venom_gland</tissue>
    </source>
</reference>
<evidence type="ECO:0000313" key="1">
    <source>
        <dbReference type="EMBL" id="LAA56434.1"/>
    </source>
</evidence>
<dbReference type="AlphaFoldDB" id="A0A2D4G9L9"/>
<organism evidence="1">
    <name type="scientific">Micrurus corallinus</name>
    <name type="common">Brazilian coral snake</name>
    <dbReference type="NCBI Taxonomy" id="54390"/>
    <lineage>
        <taxon>Eukaryota</taxon>
        <taxon>Metazoa</taxon>
        <taxon>Chordata</taxon>
        <taxon>Craniata</taxon>
        <taxon>Vertebrata</taxon>
        <taxon>Euteleostomi</taxon>
        <taxon>Lepidosauria</taxon>
        <taxon>Squamata</taxon>
        <taxon>Bifurcata</taxon>
        <taxon>Unidentata</taxon>
        <taxon>Episquamata</taxon>
        <taxon>Toxicofera</taxon>
        <taxon>Serpentes</taxon>
        <taxon>Colubroidea</taxon>
        <taxon>Elapidae</taxon>
        <taxon>Elapinae</taxon>
        <taxon>Micrurus</taxon>
    </lineage>
</organism>
<dbReference type="EMBL" id="IACJ01115030">
    <property type="protein sequence ID" value="LAA56432.1"/>
    <property type="molecule type" value="Transcribed_RNA"/>
</dbReference>
<protein>
    <submittedName>
        <fullName evidence="1">Uncharacterized protein</fullName>
    </submittedName>
</protein>
<dbReference type="EMBL" id="IACJ01115031">
    <property type="protein sequence ID" value="LAA56434.1"/>
    <property type="molecule type" value="Transcribed_RNA"/>
</dbReference>
<dbReference type="EMBL" id="IACJ01115032">
    <property type="protein sequence ID" value="LAA56436.1"/>
    <property type="molecule type" value="Transcribed_RNA"/>
</dbReference>
<proteinExistence type="predicted"/>
<name>A0A2D4G9L9_MICCO</name>
<sequence length="119" mass="13628">MKGYLGLLLDSVPRSSYRIHSSWLCKESFPCQKTVNSKYLFLKRVFIILSLKHPKPFSQKQKMNCSEMPEAFLTRKKSQNNSRRDSLTERSALQCQNASTILPPRFSPCCGHCVLLGES</sequence>
<reference evidence="1" key="2">
    <citation type="submission" date="2017-11" db="EMBL/GenBank/DDBJ databases">
        <title>Coralsnake Venomics: Analyses of Venom Gland Transcriptomes and Proteomes of Six Brazilian Taxa.</title>
        <authorList>
            <person name="Aird S.D."/>
            <person name="Jorge da Silva N."/>
            <person name="Qiu L."/>
            <person name="Villar-Briones A."/>
            <person name="Aparecida-Saddi V."/>
            <person name="Campos-Telles M.P."/>
            <person name="Grau M."/>
            <person name="Mikheyev A.S."/>
        </authorList>
    </citation>
    <scope>NUCLEOTIDE SEQUENCE</scope>
    <source>
        <tissue evidence="1">Venom_gland</tissue>
    </source>
</reference>